<accession>A0A1Y6GXM1</accession>
<proteinExistence type="predicted"/>
<dbReference type="EMBL" id="LT853885">
    <property type="protein sequence ID" value="SMR02621.1"/>
    <property type="molecule type" value="Genomic_DNA"/>
</dbReference>
<keyword evidence="4" id="KW-1185">Reference proteome</keyword>
<evidence type="ECO:0000313" key="3">
    <source>
        <dbReference type="EMBL" id="SMR02621.1"/>
    </source>
</evidence>
<dbReference type="InterPro" id="IPR023296">
    <property type="entry name" value="Glyco_hydro_beta-prop_sf"/>
</dbReference>
<reference evidence="3 5" key="2">
    <citation type="submission" date="2017-05" db="EMBL/GenBank/DDBJ databases">
        <authorList>
            <person name="Song R."/>
            <person name="Chenine A.L."/>
            <person name="Ruprecht R.M."/>
        </authorList>
    </citation>
    <scope>NUCLEOTIDE SEQUENCE [LARGE SCALE GENOMIC DNA]</scope>
    <source>
        <strain evidence="3">PD5205</strain>
    </source>
</reference>
<dbReference type="Proteomes" id="UP000195953">
    <property type="component" value="Chromosome 1"/>
</dbReference>
<dbReference type="AlphaFoldDB" id="A0A1Y6GXM1"/>
<dbReference type="SUPFAM" id="SSF75005">
    <property type="entry name" value="Arabinanase/levansucrase/invertase"/>
    <property type="match status" value="1"/>
</dbReference>
<name>A0A1Y6GXM1_9XANT</name>
<evidence type="ECO:0000313" key="4">
    <source>
        <dbReference type="Proteomes" id="UP000195877"/>
    </source>
</evidence>
<reference evidence="2 4" key="1">
    <citation type="submission" date="2017-05" db="EMBL/GenBank/DDBJ databases">
        <authorList>
            <person name="Blom J."/>
        </authorList>
    </citation>
    <scope>NUCLEOTIDE SEQUENCE [LARGE SCALE GENOMIC DNA]</scope>
    <source>
        <strain evidence="2">PD885</strain>
    </source>
</reference>
<dbReference type="eggNOG" id="COG3507">
    <property type="taxonomic scope" value="Bacteria"/>
</dbReference>
<gene>
    <name evidence="3" type="primary">xsa_1</name>
    <name evidence="3" type="ORF">PD5205_01310</name>
    <name evidence="2" type="ORF">PD885_02696</name>
</gene>
<feature type="compositionally biased region" description="Low complexity" evidence="1">
    <location>
        <begin position="16"/>
        <end position="28"/>
    </location>
</feature>
<feature type="region of interest" description="Disordered" evidence="1">
    <location>
        <begin position="1"/>
        <end position="37"/>
    </location>
</feature>
<protein>
    <submittedName>
        <fullName evidence="3">Xylosidase</fullName>
    </submittedName>
</protein>
<evidence type="ECO:0000313" key="2">
    <source>
        <dbReference type="EMBL" id="SMQ99926.1"/>
    </source>
</evidence>
<evidence type="ECO:0000256" key="1">
    <source>
        <dbReference type="SAM" id="MobiDB-lite"/>
    </source>
</evidence>
<dbReference type="EMBL" id="LT853882">
    <property type="protein sequence ID" value="SMQ99926.1"/>
    <property type="molecule type" value="Genomic_DNA"/>
</dbReference>
<organism evidence="3 5">
    <name type="scientific">Xanthomonas fragariae</name>
    <dbReference type="NCBI Taxonomy" id="48664"/>
    <lineage>
        <taxon>Bacteria</taxon>
        <taxon>Pseudomonadati</taxon>
        <taxon>Pseudomonadota</taxon>
        <taxon>Gammaproteobacteria</taxon>
        <taxon>Lysobacterales</taxon>
        <taxon>Lysobacteraceae</taxon>
        <taxon>Xanthomonas</taxon>
    </lineage>
</organism>
<dbReference type="Gene3D" id="2.115.10.20">
    <property type="entry name" value="Glycosyl hydrolase domain, family 43"/>
    <property type="match status" value="1"/>
</dbReference>
<evidence type="ECO:0000313" key="5">
    <source>
        <dbReference type="Proteomes" id="UP000195953"/>
    </source>
</evidence>
<dbReference type="Proteomes" id="UP000195877">
    <property type="component" value="Chromosome 1"/>
</dbReference>
<sequence length="48" mass="5050">MAVSDSPLGPWTDAHPQGPVVSQSVSGSNDIQNIDPTVLVDDDGRVYL</sequence>